<evidence type="ECO:0000256" key="7">
    <source>
        <dbReference type="ARBA" id="ARBA00014680"/>
    </source>
</evidence>
<dbReference type="FunFam" id="3.40.1030.10:FF:000003">
    <property type="entry name" value="Pyrimidine-nucleoside phosphorylase"/>
    <property type="match status" value="1"/>
</dbReference>
<evidence type="ECO:0000256" key="4">
    <source>
        <dbReference type="ARBA" id="ARBA00006915"/>
    </source>
</evidence>
<evidence type="ECO:0000259" key="13">
    <source>
        <dbReference type="SMART" id="SM00941"/>
    </source>
</evidence>
<dbReference type="InterPro" id="IPR017872">
    <property type="entry name" value="Pyrmidine_PPase_CS"/>
</dbReference>
<dbReference type="Pfam" id="PF02885">
    <property type="entry name" value="Glycos_trans_3N"/>
    <property type="match status" value="1"/>
</dbReference>
<proteinExistence type="inferred from homology"/>
<keyword evidence="15" id="KW-1185">Reference proteome</keyword>
<dbReference type="STRING" id="1120990.SAMN03080614_100148"/>
<keyword evidence="8" id="KW-0328">Glycosyltransferase</keyword>
<dbReference type="InterPro" id="IPR036566">
    <property type="entry name" value="PYNP-like_C_sf"/>
</dbReference>
<evidence type="ECO:0000256" key="3">
    <source>
        <dbReference type="ARBA" id="ARBA00003877"/>
    </source>
</evidence>
<dbReference type="GO" id="GO:0046872">
    <property type="term" value="F:metal ion binding"/>
    <property type="evidence" value="ECO:0007669"/>
    <property type="project" value="UniProtKB-KW"/>
</dbReference>
<dbReference type="InterPro" id="IPR017459">
    <property type="entry name" value="Glycosyl_Trfase_fam3_N_dom"/>
</dbReference>
<dbReference type="Gene3D" id="1.20.970.10">
    <property type="entry name" value="Transferase, Pyrimidine Nucleoside Phosphorylase, Chain C"/>
    <property type="match status" value="1"/>
</dbReference>
<dbReference type="NCBIfam" id="NF004747">
    <property type="entry name" value="PRK06078.1"/>
    <property type="match status" value="1"/>
</dbReference>
<comment type="catalytic activity">
    <reaction evidence="12">
        <text>thymidine + phosphate = 2-deoxy-alpha-D-ribose 1-phosphate + thymine</text>
        <dbReference type="Rhea" id="RHEA:16037"/>
        <dbReference type="ChEBI" id="CHEBI:17748"/>
        <dbReference type="ChEBI" id="CHEBI:17821"/>
        <dbReference type="ChEBI" id="CHEBI:43474"/>
        <dbReference type="ChEBI" id="CHEBI:57259"/>
        <dbReference type="EC" id="2.4.2.2"/>
    </reaction>
</comment>
<dbReference type="RefSeq" id="WP_091347669.1">
    <property type="nucleotide sequence ID" value="NZ_FOIF01000001.1"/>
</dbReference>
<comment type="subunit">
    <text evidence="5">Homodimer.</text>
</comment>
<dbReference type="PROSITE" id="PS00647">
    <property type="entry name" value="THYMID_PHOSPHORYLASE"/>
    <property type="match status" value="1"/>
</dbReference>
<evidence type="ECO:0000313" key="15">
    <source>
        <dbReference type="Proteomes" id="UP000243819"/>
    </source>
</evidence>
<evidence type="ECO:0000256" key="8">
    <source>
        <dbReference type="ARBA" id="ARBA00022676"/>
    </source>
</evidence>
<evidence type="ECO:0000256" key="2">
    <source>
        <dbReference type="ARBA" id="ARBA00001958"/>
    </source>
</evidence>
<dbReference type="OrthoDB" id="9763887at2"/>
<dbReference type="PANTHER" id="PTHR10515">
    <property type="entry name" value="THYMIDINE PHOSPHORYLASE"/>
    <property type="match status" value="1"/>
</dbReference>
<dbReference type="Pfam" id="PF00591">
    <property type="entry name" value="Glycos_transf_3"/>
    <property type="match status" value="1"/>
</dbReference>
<dbReference type="NCBIfam" id="NF004490">
    <property type="entry name" value="PRK05820.1"/>
    <property type="match status" value="1"/>
</dbReference>
<dbReference type="SMART" id="SM00941">
    <property type="entry name" value="PYNP_C"/>
    <property type="match status" value="1"/>
</dbReference>
<dbReference type="SUPFAM" id="SSF54680">
    <property type="entry name" value="Pyrimidine nucleoside phosphorylase C-terminal domain"/>
    <property type="match status" value="1"/>
</dbReference>
<protein>
    <recommendedName>
        <fullName evidence="7">Pyrimidine-nucleoside phosphorylase</fullName>
        <ecNumber evidence="6">2.4.2.2</ecNumber>
    </recommendedName>
</protein>
<dbReference type="Gene3D" id="3.40.1030.10">
    <property type="entry name" value="Nucleoside phosphorylase/phosphoribosyltransferase catalytic domain"/>
    <property type="match status" value="1"/>
</dbReference>
<dbReference type="InterPro" id="IPR018090">
    <property type="entry name" value="Pyrmidine_PPas_bac/euk"/>
</dbReference>
<accession>A0A1H9Y1C8</accession>
<evidence type="ECO:0000256" key="9">
    <source>
        <dbReference type="ARBA" id="ARBA00022679"/>
    </source>
</evidence>
<evidence type="ECO:0000256" key="10">
    <source>
        <dbReference type="ARBA" id="ARBA00022723"/>
    </source>
</evidence>
<dbReference type="InterPro" id="IPR035902">
    <property type="entry name" value="Nuc_phospho_transferase"/>
</dbReference>
<name>A0A1H9Y1C8_9FIRM</name>
<keyword evidence="9" id="KW-0808">Transferase</keyword>
<dbReference type="GO" id="GO:0006213">
    <property type="term" value="P:pyrimidine nucleoside metabolic process"/>
    <property type="evidence" value="ECO:0007669"/>
    <property type="project" value="InterPro"/>
</dbReference>
<dbReference type="InterPro" id="IPR013102">
    <property type="entry name" value="PYNP_C"/>
</dbReference>
<dbReference type="PIRSF" id="PIRSF000478">
    <property type="entry name" value="TP_PyNP"/>
    <property type="match status" value="1"/>
</dbReference>
<dbReference type="FunFam" id="1.20.970.10:FF:000002">
    <property type="entry name" value="Pyrimidine-nucleoside phosphorylase"/>
    <property type="match status" value="1"/>
</dbReference>
<evidence type="ECO:0000256" key="11">
    <source>
        <dbReference type="ARBA" id="ARBA00048453"/>
    </source>
</evidence>
<dbReference type="InterPro" id="IPR000053">
    <property type="entry name" value="Thymidine/pyrmidine_PPase"/>
</dbReference>
<dbReference type="EMBL" id="FOIF01000001">
    <property type="protein sequence ID" value="SES62434.1"/>
    <property type="molecule type" value="Genomic_DNA"/>
</dbReference>
<evidence type="ECO:0000313" key="14">
    <source>
        <dbReference type="EMBL" id="SES62434.1"/>
    </source>
</evidence>
<evidence type="ECO:0000256" key="1">
    <source>
        <dbReference type="ARBA" id="ARBA00001066"/>
    </source>
</evidence>
<reference evidence="15" key="1">
    <citation type="submission" date="2016-10" db="EMBL/GenBank/DDBJ databases">
        <authorList>
            <person name="Varghese N."/>
            <person name="Submissions S."/>
        </authorList>
    </citation>
    <scope>NUCLEOTIDE SEQUENCE [LARGE SCALE GENOMIC DNA]</scope>
    <source>
        <strain evidence="15">DSM 13577</strain>
    </source>
</reference>
<comment type="catalytic activity">
    <reaction evidence="11">
        <text>uridine + phosphate = alpha-D-ribose 1-phosphate + uracil</text>
        <dbReference type="Rhea" id="RHEA:24388"/>
        <dbReference type="ChEBI" id="CHEBI:16704"/>
        <dbReference type="ChEBI" id="CHEBI:17568"/>
        <dbReference type="ChEBI" id="CHEBI:43474"/>
        <dbReference type="ChEBI" id="CHEBI:57720"/>
        <dbReference type="EC" id="2.4.2.2"/>
    </reaction>
</comment>
<comment type="catalytic activity">
    <reaction evidence="1">
        <text>2'-deoxyuridine + phosphate = 2-deoxy-alpha-D-ribose 1-phosphate + uracil</text>
        <dbReference type="Rhea" id="RHEA:22824"/>
        <dbReference type="ChEBI" id="CHEBI:16450"/>
        <dbReference type="ChEBI" id="CHEBI:17568"/>
        <dbReference type="ChEBI" id="CHEBI:43474"/>
        <dbReference type="ChEBI" id="CHEBI:57259"/>
        <dbReference type="EC" id="2.4.2.2"/>
    </reaction>
</comment>
<dbReference type="InterPro" id="IPR036320">
    <property type="entry name" value="Glycosyl_Trfase_fam3_N_dom_sf"/>
</dbReference>
<dbReference type="GO" id="GO:0004645">
    <property type="term" value="F:1,4-alpha-oligoglucan phosphorylase activity"/>
    <property type="evidence" value="ECO:0007669"/>
    <property type="project" value="InterPro"/>
</dbReference>
<evidence type="ECO:0000256" key="5">
    <source>
        <dbReference type="ARBA" id="ARBA00011738"/>
    </source>
</evidence>
<dbReference type="SUPFAM" id="SSF52418">
    <property type="entry name" value="Nucleoside phosphorylase/phosphoribosyltransferase catalytic domain"/>
    <property type="match status" value="1"/>
</dbReference>
<gene>
    <name evidence="14" type="ORF">SAMN03080614_100148</name>
</gene>
<comment type="function">
    <text evidence="3">Catalyzes phosphorolysis of the pyrimidine nucleosides uridine, thymidine and 2'-deoxyuridine with the formation of the corresponding pyrimidine base and ribose-1-phosphate.</text>
</comment>
<dbReference type="GO" id="GO:0006206">
    <property type="term" value="P:pyrimidine nucleobase metabolic process"/>
    <property type="evidence" value="ECO:0007669"/>
    <property type="project" value="InterPro"/>
</dbReference>
<dbReference type="Proteomes" id="UP000243819">
    <property type="component" value="Unassembled WGS sequence"/>
</dbReference>
<dbReference type="AlphaFoldDB" id="A0A1H9Y1C8"/>
<comment type="similarity">
    <text evidence="4">Belongs to the thymidine/pyrimidine-nucleoside phosphorylase family.</text>
</comment>
<dbReference type="EC" id="2.4.2.2" evidence="6"/>
<dbReference type="Gene3D" id="3.90.1170.30">
    <property type="entry name" value="Pyrimidine nucleoside phosphorylase-like, C-terminal domain"/>
    <property type="match status" value="1"/>
</dbReference>
<comment type="cofactor">
    <cofactor evidence="2">
        <name>K(+)</name>
        <dbReference type="ChEBI" id="CHEBI:29103"/>
    </cofactor>
</comment>
<organism evidence="14 15">
    <name type="scientific">Anaerobranca gottschalkii DSM 13577</name>
    <dbReference type="NCBI Taxonomy" id="1120990"/>
    <lineage>
        <taxon>Bacteria</taxon>
        <taxon>Bacillati</taxon>
        <taxon>Bacillota</taxon>
        <taxon>Clostridia</taxon>
        <taxon>Eubacteriales</taxon>
        <taxon>Proteinivoracaceae</taxon>
        <taxon>Anaerobranca</taxon>
    </lineage>
</organism>
<dbReference type="GO" id="GO:0005829">
    <property type="term" value="C:cytosol"/>
    <property type="evidence" value="ECO:0007669"/>
    <property type="project" value="TreeGrafter"/>
</dbReference>
<dbReference type="InterPro" id="IPR000312">
    <property type="entry name" value="Glycosyl_Trfase_fam3"/>
</dbReference>
<dbReference type="NCBIfam" id="TIGR02644">
    <property type="entry name" value="Y_phosphoryl"/>
    <property type="match status" value="1"/>
</dbReference>
<dbReference type="SUPFAM" id="SSF47648">
    <property type="entry name" value="Nucleoside phosphorylase/phosphoribosyltransferase N-terminal domain"/>
    <property type="match status" value="1"/>
</dbReference>
<sequence>MRAVDLILKKRQGKELTEREIDFLIQGYTKGDIPDYQMSAFAMAVFFQGMTSQETAYLTNSIINSGETIDLNEIEGIKVDKHSTGGVGDTTTLVLGPLVAACGAPVAKMSGRGLGHTGGTLDKLESIPGFRIDLTKEEFIEKVNKTKVAVMGQTAKLAPADGKLYSLRDVTATVDSIPLIASSIMSKKLAAGADGIVLDVKTGDGAFMKTLDDSFSLAKEMVSIGSHLGRETVAFITDMNQPLGNAIGNSLEVIEAIETLKGRGPKDLLDLCIELAAQMLLIAKICENEEEAKKLLNEVIANGKALEKFREFISSQGGDPRVIDDYSLLPLAKEQIEVKSPTSGYVQKINAEGLGTLAMILGAGRAKKEDKIDYGVGLIINKKVGDFVEQGEVIATMYVNDRVKGEQLVGEVLNKIVISQEKTQPIPLIYGIVTEEGIRKF</sequence>
<evidence type="ECO:0000256" key="12">
    <source>
        <dbReference type="ARBA" id="ARBA00048525"/>
    </source>
</evidence>
<evidence type="ECO:0000256" key="6">
    <source>
        <dbReference type="ARBA" id="ARBA00011889"/>
    </source>
</evidence>
<dbReference type="GO" id="GO:0009032">
    <property type="term" value="F:thymidine phosphorylase activity"/>
    <property type="evidence" value="ECO:0007669"/>
    <property type="project" value="TreeGrafter"/>
</dbReference>
<feature type="domain" description="Pyrimidine nucleoside phosphorylase C-terminal" evidence="13">
    <location>
        <begin position="345"/>
        <end position="419"/>
    </location>
</feature>
<dbReference type="Pfam" id="PF07831">
    <property type="entry name" value="PYNP_C"/>
    <property type="match status" value="1"/>
</dbReference>
<dbReference type="PANTHER" id="PTHR10515:SF0">
    <property type="entry name" value="THYMIDINE PHOSPHORYLASE"/>
    <property type="match status" value="1"/>
</dbReference>
<keyword evidence="10" id="KW-0479">Metal-binding</keyword>